<dbReference type="Proteomes" id="UP000299580">
    <property type="component" value="Chromosome"/>
</dbReference>
<evidence type="ECO:0000313" key="2">
    <source>
        <dbReference type="Proteomes" id="UP000299580"/>
    </source>
</evidence>
<gene>
    <name evidence="1" type="ORF">EH207_04955</name>
</gene>
<sequence>MKIPHINVNSFSFGSSQSAFGSTPKAQGTIDRINENLNKLNELKYSMSLLSTKRATQSADPIIQQLATDASGLKKQTLNATENADAILSQLKKGKLNPNHDGPHNNLIATTDTLITHWETLKESYDNYTNS</sequence>
<protein>
    <submittedName>
        <fullName evidence="1">Uncharacterized protein</fullName>
    </submittedName>
</protein>
<dbReference type="AlphaFoldDB" id="A0A4P8QUV7"/>
<dbReference type="KEGG" id="brb:EH207_04955"/>
<organism evidence="1 2">
    <name type="scientific">Brenneria rubrifaciens</name>
    <dbReference type="NCBI Taxonomy" id="55213"/>
    <lineage>
        <taxon>Bacteria</taxon>
        <taxon>Pseudomonadati</taxon>
        <taxon>Pseudomonadota</taxon>
        <taxon>Gammaproteobacteria</taxon>
        <taxon>Enterobacterales</taxon>
        <taxon>Pectobacteriaceae</taxon>
        <taxon>Brenneria</taxon>
    </lineage>
</organism>
<dbReference type="EMBL" id="CP034035">
    <property type="protein sequence ID" value="QCR07925.1"/>
    <property type="molecule type" value="Genomic_DNA"/>
</dbReference>
<name>A0A4P8QUV7_9GAMM</name>
<accession>A0A4P8QUV7</accession>
<proteinExistence type="predicted"/>
<evidence type="ECO:0000313" key="1">
    <source>
        <dbReference type="EMBL" id="QCR07925.1"/>
    </source>
</evidence>
<dbReference type="OrthoDB" id="9903555at2"/>
<reference evidence="1 2" key="1">
    <citation type="submission" date="2018-11" db="EMBL/GenBank/DDBJ databases">
        <title>Genome sequences of Brenneria nigrifluens and Brenneria rubrifaciens.</title>
        <authorList>
            <person name="Poret-Peterson A.T."/>
            <person name="McClean A.E."/>
            <person name="Kluepfel D.A."/>
        </authorList>
    </citation>
    <scope>NUCLEOTIDE SEQUENCE [LARGE SCALE GENOMIC DNA]</scope>
    <source>
        <strain evidence="1 2">6D370</strain>
    </source>
</reference>
<dbReference type="RefSeq" id="WP_137712982.1">
    <property type="nucleotide sequence ID" value="NZ_CP034035.1"/>
</dbReference>
<keyword evidence="2" id="KW-1185">Reference proteome</keyword>